<name>A0ABU0GLV5_9CELL</name>
<protein>
    <recommendedName>
        <fullName evidence="1">MrfA-like Zn-binding domain-containing protein</fullName>
    </recommendedName>
</protein>
<dbReference type="EMBL" id="JAUSVM010000001">
    <property type="protein sequence ID" value="MDQ0425572.1"/>
    <property type="molecule type" value="Genomic_DNA"/>
</dbReference>
<dbReference type="NCBIfam" id="NF038324">
    <property type="entry name" value="DrmB_fam"/>
    <property type="match status" value="1"/>
</dbReference>
<dbReference type="Proteomes" id="UP001240250">
    <property type="component" value="Unassembled WGS sequence"/>
</dbReference>
<sequence>MTDETPEVPSETTHPAETTYLAENAVLDPYAHTDDVAPKNYGRIGSMRPTALLYTGGIGATVDLPHVAVMPQGLDAWELAYQRLGKVFQVSEPRLVEAVKAQIGRQVTELRRPPREETGPDGYSTIGVPAAVFPRWLRCTGCDILAPFDGQGGTFTFVNTIKRRPDKARFEHENCRGRKGTAKPRRSPAVPARYLVACLAGHLDEFPYWAFVHGAQGAGWTCSKMAGIPNPRTQLRMLEWRSNLGPEVHIHCVTCDARRSMRELTGTAGADRMPRCRGRHPHLGTFEKCQAETRFMLLGAANQWFPATVSLLVVPESVELTVADVAARLQGVPAEQRAMVTSVAVVPMFKAFVQQSAGLDLADVPDDVVMEAITLLADGGAPDTGRTTPYTAVELRLPEWRTLVRPKDFAKHARQSDFRIRDVALPANLEPVVGTVAAVDRLKKVNAFVGFTRVDSFDRIDDVARLAPISRRRPRWVPATEDHGEGVFIRLREDVVGLWEESVLPTSLWEAHRRAHELNVARRTSASAPVNAAERFEPPRFWAVHTLAHLLIRQMAMDSGYGSASLTERIYAWRSDEDREAAAGFLISTTSPDSEGTLGGLVELSDPRRLGDLVTRALHKASRCSSDPVCSHRTPGPDEDFLHGAACHFCVFNSETSCENANRFLDRRLLRTLYAGQGVDGLLDAVVLG</sequence>
<evidence type="ECO:0000259" key="1">
    <source>
        <dbReference type="Pfam" id="PF09369"/>
    </source>
</evidence>
<accession>A0ABU0GLV5</accession>
<feature type="domain" description="MrfA-like Zn-binding" evidence="1">
    <location>
        <begin position="547"/>
        <end position="651"/>
    </location>
</feature>
<gene>
    <name evidence="2" type="ORF">JO380_001953</name>
</gene>
<comment type="caution">
    <text evidence="2">The sequence shown here is derived from an EMBL/GenBank/DDBJ whole genome shotgun (WGS) entry which is preliminary data.</text>
</comment>
<organism evidence="2 3">
    <name type="scientific">Cellulomonas iranensis</name>
    <dbReference type="NCBI Taxonomy" id="76862"/>
    <lineage>
        <taxon>Bacteria</taxon>
        <taxon>Bacillati</taxon>
        <taxon>Actinomycetota</taxon>
        <taxon>Actinomycetes</taxon>
        <taxon>Micrococcales</taxon>
        <taxon>Cellulomonadaceae</taxon>
        <taxon>Cellulomonas</taxon>
    </lineage>
</organism>
<keyword evidence="3" id="KW-1185">Reference proteome</keyword>
<evidence type="ECO:0000313" key="2">
    <source>
        <dbReference type="EMBL" id="MDQ0425572.1"/>
    </source>
</evidence>
<dbReference type="Pfam" id="PF09369">
    <property type="entry name" value="MZB"/>
    <property type="match status" value="1"/>
</dbReference>
<reference evidence="2 3" key="1">
    <citation type="submission" date="2023-07" db="EMBL/GenBank/DDBJ databases">
        <title>Sequencing the genomes of 1000 actinobacteria strains.</title>
        <authorList>
            <person name="Klenk H.-P."/>
        </authorList>
    </citation>
    <scope>NUCLEOTIDE SEQUENCE [LARGE SCALE GENOMIC DNA]</scope>
    <source>
        <strain evidence="2 3">DSM 14785</strain>
    </source>
</reference>
<dbReference type="InterPro" id="IPR018973">
    <property type="entry name" value="MZB"/>
</dbReference>
<dbReference type="InterPro" id="IPR047721">
    <property type="entry name" value="DrmB"/>
</dbReference>
<evidence type="ECO:0000313" key="3">
    <source>
        <dbReference type="Proteomes" id="UP001240250"/>
    </source>
</evidence>
<dbReference type="RefSeq" id="WP_070318698.1">
    <property type="nucleotide sequence ID" value="NZ_JAUSVM010000001.1"/>
</dbReference>
<proteinExistence type="predicted"/>